<dbReference type="PANTHER" id="PTHR23431:SF3">
    <property type="entry name" value="DNA-DIRECTED RNA POLYMERASES I, II, AND III SUBUNIT RPABC5"/>
    <property type="match status" value="1"/>
</dbReference>
<keyword evidence="4" id="KW-0479">Metal-binding</keyword>
<evidence type="ECO:0000256" key="5">
    <source>
        <dbReference type="ARBA" id="ARBA00022833"/>
    </source>
</evidence>
<evidence type="ECO:0000313" key="8">
    <source>
        <dbReference type="EMBL" id="ORZ23260.1"/>
    </source>
</evidence>
<evidence type="ECO:0000313" key="9">
    <source>
        <dbReference type="Proteomes" id="UP000193560"/>
    </source>
</evidence>
<dbReference type="InterPro" id="IPR020789">
    <property type="entry name" value="RNA_pol_suN_Zn-BS"/>
</dbReference>
<keyword evidence="3 8" id="KW-0240">DNA-directed RNA polymerase</keyword>
<dbReference type="NCBIfam" id="NF003089">
    <property type="entry name" value="PRK04016.1"/>
    <property type="match status" value="1"/>
</dbReference>
<evidence type="ECO:0000256" key="7">
    <source>
        <dbReference type="ARBA" id="ARBA00025720"/>
    </source>
</evidence>
<evidence type="ECO:0000256" key="1">
    <source>
        <dbReference type="ARBA" id="ARBA00004123"/>
    </source>
</evidence>
<evidence type="ECO:0000256" key="2">
    <source>
        <dbReference type="ARBA" id="ARBA00020813"/>
    </source>
</evidence>
<dbReference type="InterPro" id="IPR023580">
    <property type="entry name" value="RNA_pol_su_RPB10"/>
</dbReference>
<dbReference type="EMBL" id="MCGE01000003">
    <property type="protein sequence ID" value="ORZ23260.1"/>
    <property type="molecule type" value="Genomic_DNA"/>
</dbReference>
<name>A0A1X2IW54_9FUNG</name>
<reference evidence="8 9" key="1">
    <citation type="submission" date="2016-07" db="EMBL/GenBank/DDBJ databases">
        <title>Pervasive Adenine N6-methylation of Active Genes in Fungi.</title>
        <authorList>
            <consortium name="DOE Joint Genome Institute"/>
            <person name="Mondo S.J."/>
            <person name="Dannebaum R.O."/>
            <person name="Kuo R.C."/>
            <person name="Labutti K."/>
            <person name="Haridas S."/>
            <person name="Kuo A."/>
            <person name="Salamov A."/>
            <person name="Ahrendt S.R."/>
            <person name="Lipzen A."/>
            <person name="Sullivan W."/>
            <person name="Andreopoulos W.B."/>
            <person name="Clum A."/>
            <person name="Lindquist E."/>
            <person name="Daum C."/>
            <person name="Ramamoorthy G.K."/>
            <person name="Gryganskyi A."/>
            <person name="Culley D."/>
            <person name="Magnuson J.K."/>
            <person name="James T.Y."/>
            <person name="O'Malley M.A."/>
            <person name="Stajich J.E."/>
            <person name="Spatafora J.W."/>
            <person name="Visel A."/>
            <person name="Grigoriev I.V."/>
        </authorList>
    </citation>
    <scope>NUCLEOTIDE SEQUENCE [LARGE SCALE GENOMIC DNA]</scope>
    <source>
        <strain evidence="8 9">NRRL 1336</strain>
    </source>
</reference>
<dbReference type="GO" id="GO:0008270">
    <property type="term" value="F:zinc ion binding"/>
    <property type="evidence" value="ECO:0007669"/>
    <property type="project" value="InterPro"/>
</dbReference>
<dbReference type="PANTHER" id="PTHR23431">
    <property type="entry name" value="DNA-DIRECTED RNA POLYMERASES I, II, AND III SUBUNIT RPABC5 FAMILY MEMBER"/>
    <property type="match status" value="1"/>
</dbReference>
<sequence length="74" mass="8658">MIIPVRCFSCGKVIGNKWDNYLSLLQAEYTNSEALDALGLKRYCCRRMVLTHVDLIEKLLHYNPLERSRDRSRA</sequence>
<dbReference type="Proteomes" id="UP000193560">
    <property type="component" value="Unassembled WGS sequence"/>
</dbReference>
<keyword evidence="5" id="KW-0862">Zinc</keyword>
<dbReference type="PROSITE" id="PS01112">
    <property type="entry name" value="RNA_POL_N_8KD"/>
    <property type="match status" value="1"/>
</dbReference>
<dbReference type="GO" id="GO:0005736">
    <property type="term" value="C:RNA polymerase I complex"/>
    <property type="evidence" value="ECO:0007669"/>
    <property type="project" value="TreeGrafter"/>
</dbReference>
<dbReference type="STRING" id="90262.A0A1X2IW54"/>
<dbReference type="PIRSF" id="PIRSF005653">
    <property type="entry name" value="RNA_pol_N/8_sub"/>
    <property type="match status" value="1"/>
</dbReference>
<dbReference type="GO" id="GO:0005665">
    <property type="term" value="C:RNA polymerase II, core complex"/>
    <property type="evidence" value="ECO:0007669"/>
    <property type="project" value="UniProtKB-ARBA"/>
</dbReference>
<keyword evidence="6" id="KW-0804">Transcription</keyword>
<dbReference type="GO" id="GO:0006366">
    <property type="term" value="P:transcription by RNA polymerase II"/>
    <property type="evidence" value="ECO:0007669"/>
    <property type="project" value="TreeGrafter"/>
</dbReference>
<dbReference type="AlphaFoldDB" id="A0A1X2IW54"/>
<dbReference type="GO" id="GO:0006360">
    <property type="term" value="P:transcription by RNA polymerase I"/>
    <property type="evidence" value="ECO:0007669"/>
    <property type="project" value="TreeGrafter"/>
</dbReference>
<evidence type="ECO:0000256" key="6">
    <source>
        <dbReference type="ARBA" id="ARBA00023163"/>
    </source>
</evidence>
<accession>A0A1X2IW54</accession>
<proteinExistence type="inferred from homology"/>
<comment type="caution">
    <text evidence="8">The sequence shown here is derived from an EMBL/GenBank/DDBJ whole genome shotgun (WGS) entry which is preliminary data.</text>
</comment>
<dbReference type="FunFam" id="1.10.10.60:FF:000024">
    <property type="entry name" value="DNA-directed RNA polymerases I, II, and III subunit"/>
    <property type="match status" value="1"/>
</dbReference>
<comment type="similarity">
    <text evidence="7">Belongs to the archaeal Rpo10/eukaryotic RPB10 RNA polymerase subunit family.</text>
</comment>
<organism evidence="8 9">
    <name type="scientific">Absidia repens</name>
    <dbReference type="NCBI Taxonomy" id="90262"/>
    <lineage>
        <taxon>Eukaryota</taxon>
        <taxon>Fungi</taxon>
        <taxon>Fungi incertae sedis</taxon>
        <taxon>Mucoromycota</taxon>
        <taxon>Mucoromycotina</taxon>
        <taxon>Mucoromycetes</taxon>
        <taxon>Mucorales</taxon>
        <taxon>Cunninghamellaceae</taxon>
        <taxon>Absidia</taxon>
    </lineage>
</organism>
<keyword evidence="9" id="KW-1185">Reference proteome</keyword>
<gene>
    <name evidence="8" type="ORF">BCR42DRAFT_404367</name>
</gene>
<evidence type="ECO:0000256" key="3">
    <source>
        <dbReference type="ARBA" id="ARBA00022478"/>
    </source>
</evidence>
<dbReference type="Pfam" id="PF01194">
    <property type="entry name" value="RNA_pol_N"/>
    <property type="match status" value="1"/>
</dbReference>
<dbReference type="GO" id="GO:0003899">
    <property type="term" value="F:DNA-directed RNA polymerase activity"/>
    <property type="evidence" value="ECO:0007669"/>
    <property type="project" value="InterPro"/>
</dbReference>
<dbReference type="SUPFAM" id="SSF46924">
    <property type="entry name" value="RNA polymerase subunit RPB10"/>
    <property type="match status" value="1"/>
</dbReference>
<protein>
    <recommendedName>
        <fullName evidence="2">DNA-directed RNA polymerases I, II, and III subunit RPABC5</fullName>
    </recommendedName>
</protein>
<dbReference type="Gene3D" id="1.10.10.60">
    <property type="entry name" value="Homeodomain-like"/>
    <property type="match status" value="1"/>
</dbReference>
<evidence type="ECO:0000256" key="4">
    <source>
        <dbReference type="ARBA" id="ARBA00022723"/>
    </source>
</evidence>
<comment type="subcellular location">
    <subcellularLocation>
        <location evidence="1">Nucleus</location>
    </subcellularLocation>
</comment>
<dbReference type="GO" id="GO:0042797">
    <property type="term" value="P:tRNA transcription by RNA polymerase III"/>
    <property type="evidence" value="ECO:0007669"/>
    <property type="project" value="TreeGrafter"/>
</dbReference>
<dbReference type="GO" id="GO:0003677">
    <property type="term" value="F:DNA binding"/>
    <property type="evidence" value="ECO:0007669"/>
    <property type="project" value="InterPro"/>
</dbReference>
<dbReference type="GO" id="GO:0005666">
    <property type="term" value="C:RNA polymerase III complex"/>
    <property type="evidence" value="ECO:0007669"/>
    <property type="project" value="TreeGrafter"/>
</dbReference>
<dbReference type="InterPro" id="IPR000268">
    <property type="entry name" value="RPABC5/Rpb10"/>
</dbReference>
<dbReference type="OrthoDB" id="10258858at2759"/>
<dbReference type="HAMAP" id="MF_00250">
    <property type="entry name" value="RNApol_arch_Rpo10"/>
    <property type="match status" value="1"/>
</dbReference>